<feature type="domain" description="C2H2-type" evidence="9">
    <location>
        <begin position="346"/>
        <end position="376"/>
    </location>
</feature>
<evidence type="ECO:0000256" key="3">
    <source>
        <dbReference type="ARBA" id="ARBA00022737"/>
    </source>
</evidence>
<dbReference type="Pfam" id="PF07776">
    <property type="entry name" value="zf-AD"/>
    <property type="match status" value="1"/>
</dbReference>
<dbReference type="PROSITE" id="PS51915">
    <property type="entry name" value="ZAD"/>
    <property type="match status" value="1"/>
</dbReference>
<dbReference type="OrthoDB" id="1095242at2759"/>
<dbReference type="STRING" id="7176.B0WDV1"/>
<dbReference type="Gene3D" id="3.30.160.60">
    <property type="entry name" value="Classic Zinc Finger"/>
    <property type="match status" value="4"/>
</dbReference>
<dbReference type="InterPro" id="IPR036236">
    <property type="entry name" value="Znf_C2H2_sf"/>
</dbReference>
<evidence type="ECO:0000256" key="8">
    <source>
        <dbReference type="PROSITE-ProRule" id="PRU01263"/>
    </source>
</evidence>
<dbReference type="EnsemblMetazoa" id="CPIJ005044-RA">
    <property type="protein sequence ID" value="CPIJ005044-PA"/>
    <property type="gene ID" value="CPIJ005044"/>
</dbReference>
<dbReference type="InParanoid" id="B0WDV1"/>
<protein>
    <submittedName>
        <fullName evidence="11 12">Zinc finger protein 383</fullName>
    </submittedName>
</protein>
<dbReference type="FunFam" id="3.30.160.60:FF:002343">
    <property type="entry name" value="Zinc finger protein 33A"/>
    <property type="match status" value="1"/>
</dbReference>
<reference evidence="11" key="1">
    <citation type="submission" date="2007-03" db="EMBL/GenBank/DDBJ databases">
        <title>Annotation of Culex pipiens quinquefasciatus.</title>
        <authorList>
            <consortium name="The Broad Institute Genome Sequencing Platform"/>
            <person name="Atkinson P.W."/>
            <person name="Hemingway J."/>
            <person name="Christensen B.M."/>
            <person name="Higgs S."/>
            <person name="Kodira C."/>
            <person name="Hannick L."/>
            <person name="Megy K."/>
            <person name="O'Leary S."/>
            <person name="Pearson M."/>
            <person name="Haas B.J."/>
            <person name="Mauceli E."/>
            <person name="Wortman J.R."/>
            <person name="Lee N.H."/>
            <person name="Guigo R."/>
            <person name="Stanke M."/>
            <person name="Alvarado L."/>
            <person name="Amedeo P."/>
            <person name="Antoine C.H."/>
            <person name="Arensburger P."/>
            <person name="Bidwell S.L."/>
            <person name="Crawford M."/>
            <person name="Camaro F."/>
            <person name="Devon K."/>
            <person name="Engels R."/>
            <person name="Hammond M."/>
            <person name="Howarth C."/>
            <person name="Koehrsen M."/>
            <person name="Lawson D."/>
            <person name="Montgomery P."/>
            <person name="Nene V."/>
            <person name="Nusbaum C."/>
            <person name="Puiu D."/>
            <person name="Romero-Severson J."/>
            <person name="Severson D.W."/>
            <person name="Shumway M."/>
            <person name="Sisk P."/>
            <person name="Stolte C."/>
            <person name="Zeng Q."/>
            <person name="Eisenstadt E."/>
            <person name="Fraser-Liggett C."/>
            <person name="Strausberg R."/>
            <person name="Galagan J."/>
            <person name="Birren B."/>
            <person name="Collins F.H."/>
        </authorList>
    </citation>
    <scope>NUCLEOTIDE SEQUENCE [LARGE SCALE GENOMIC DNA]</scope>
    <source>
        <strain evidence="11">JHB</strain>
    </source>
</reference>
<dbReference type="GO" id="GO:0008270">
    <property type="term" value="F:zinc ion binding"/>
    <property type="evidence" value="ECO:0007669"/>
    <property type="project" value="UniProtKB-UniRule"/>
</dbReference>
<evidence type="ECO:0000256" key="6">
    <source>
        <dbReference type="ARBA" id="ARBA00023242"/>
    </source>
</evidence>
<evidence type="ECO:0000313" key="12">
    <source>
        <dbReference type="EnsemblMetazoa" id="CPIJ005044-PA"/>
    </source>
</evidence>
<dbReference type="SMART" id="SM00868">
    <property type="entry name" value="zf-AD"/>
    <property type="match status" value="1"/>
</dbReference>
<evidence type="ECO:0000256" key="1">
    <source>
        <dbReference type="ARBA" id="ARBA00004123"/>
    </source>
</evidence>
<proteinExistence type="predicted"/>
<dbReference type="KEGG" id="cqu:CpipJ_CPIJ005044"/>
<keyword evidence="4 7" id="KW-0863">Zinc-finger</keyword>
<evidence type="ECO:0000313" key="11">
    <source>
        <dbReference type="EMBL" id="EDS44888.1"/>
    </source>
</evidence>
<evidence type="ECO:0000256" key="5">
    <source>
        <dbReference type="ARBA" id="ARBA00022833"/>
    </source>
</evidence>
<name>B0WDV1_CULQU</name>
<evidence type="ECO:0000313" key="13">
    <source>
        <dbReference type="Proteomes" id="UP000002320"/>
    </source>
</evidence>
<keyword evidence="6" id="KW-0539">Nucleus</keyword>
<feature type="binding site" evidence="8">
    <location>
        <position position="26"/>
    </location>
    <ligand>
        <name>Zn(2+)</name>
        <dbReference type="ChEBI" id="CHEBI:29105"/>
    </ligand>
</feature>
<evidence type="ECO:0000256" key="2">
    <source>
        <dbReference type="ARBA" id="ARBA00022723"/>
    </source>
</evidence>
<keyword evidence="13" id="KW-1185">Reference proteome</keyword>
<feature type="domain" description="C2H2-type" evidence="9">
    <location>
        <begin position="254"/>
        <end position="282"/>
    </location>
</feature>
<dbReference type="PANTHER" id="PTHR16515">
    <property type="entry name" value="PR DOMAIN ZINC FINGER PROTEIN"/>
    <property type="match status" value="1"/>
</dbReference>
<feature type="domain" description="C2H2-type" evidence="9">
    <location>
        <begin position="226"/>
        <end position="253"/>
    </location>
</feature>
<keyword evidence="3" id="KW-0677">Repeat</keyword>
<dbReference type="Proteomes" id="UP000002320">
    <property type="component" value="Unassembled WGS sequence"/>
</dbReference>
<dbReference type="InterPro" id="IPR012934">
    <property type="entry name" value="Znf_AD"/>
</dbReference>
<dbReference type="VEuPathDB" id="VectorBase:CQUJHB003493"/>
<dbReference type="PANTHER" id="PTHR16515:SF66">
    <property type="entry name" value="C2H2-TYPE DOMAIN-CONTAINING PROTEIN"/>
    <property type="match status" value="1"/>
</dbReference>
<dbReference type="GO" id="GO:0006355">
    <property type="term" value="P:regulation of DNA-templated transcription"/>
    <property type="evidence" value="ECO:0007669"/>
    <property type="project" value="UniProtKB-ARBA"/>
</dbReference>
<feature type="domain" description="C2H2-type" evidence="9">
    <location>
        <begin position="196"/>
        <end position="223"/>
    </location>
</feature>
<accession>B0WDV1</accession>
<dbReference type="SUPFAM" id="SSF57716">
    <property type="entry name" value="Glucocorticoid receptor-like (DNA-binding domain)"/>
    <property type="match status" value="1"/>
</dbReference>
<comment type="subcellular location">
    <subcellularLocation>
        <location evidence="1">Nucleus</location>
    </subcellularLocation>
</comment>
<feature type="binding site" evidence="8">
    <location>
        <position position="23"/>
    </location>
    <ligand>
        <name>Zn(2+)</name>
        <dbReference type="ChEBI" id="CHEBI:29105"/>
    </ligand>
</feature>
<keyword evidence="5 8" id="KW-0862">Zinc</keyword>
<feature type="domain" description="C2H2-type" evidence="9">
    <location>
        <begin position="314"/>
        <end position="342"/>
    </location>
</feature>
<keyword evidence="2 8" id="KW-0479">Metal-binding</keyword>
<dbReference type="Pfam" id="PF13894">
    <property type="entry name" value="zf-C2H2_4"/>
    <property type="match status" value="1"/>
</dbReference>
<dbReference type="InterPro" id="IPR013087">
    <property type="entry name" value="Znf_C2H2_type"/>
</dbReference>
<dbReference type="HOGENOM" id="CLU_002678_94_1_1"/>
<dbReference type="FunFam" id="3.30.160.60:FF:000100">
    <property type="entry name" value="Zinc finger 45-like"/>
    <property type="match status" value="2"/>
</dbReference>
<evidence type="ECO:0000259" key="10">
    <source>
        <dbReference type="PROSITE" id="PS51915"/>
    </source>
</evidence>
<organism>
    <name type="scientific">Culex quinquefasciatus</name>
    <name type="common">Southern house mosquito</name>
    <name type="synonym">Culex pungens</name>
    <dbReference type="NCBI Taxonomy" id="7176"/>
    <lineage>
        <taxon>Eukaryota</taxon>
        <taxon>Metazoa</taxon>
        <taxon>Ecdysozoa</taxon>
        <taxon>Arthropoda</taxon>
        <taxon>Hexapoda</taxon>
        <taxon>Insecta</taxon>
        <taxon>Pterygota</taxon>
        <taxon>Neoptera</taxon>
        <taxon>Endopterygota</taxon>
        <taxon>Diptera</taxon>
        <taxon>Nematocera</taxon>
        <taxon>Culicoidea</taxon>
        <taxon>Culicidae</taxon>
        <taxon>Culicinae</taxon>
        <taxon>Culicini</taxon>
        <taxon>Culex</taxon>
        <taxon>Culex</taxon>
    </lineage>
</organism>
<dbReference type="PROSITE" id="PS50157">
    <property type="entry name" value="ZINC_FINGER_C2H2_2"/>
    <property type="match status" value="6"/>
</dbReference>
<dbReference type="PROSITE" id="PS00028">
    <property type="entry name" value="ZINC_FINGER_C2H2_1"/>
    <property type="match status" value="6"/>
</dbReference>
<dbReference type="EMBL" id="DS231901">
    <property type="protein sequence ID" value="EDS44888.1"/>
    <property type="molecule type" value="Genomic_DNA"/>
</dbReference>
<dbReference type="eggNOG" id="KOG1721">
    <property type="taxonomic scope" value="Eukaryota"/>
</dbReference>
<dbReference type="GO" id="GO:0005634">
    <property type="term" value="C:nucleus"/>
    <property type="evidence" value="ECO:0007669"/>
    <property type="project" value="UniProtKB-SubCell"/>
</dbReference>
<gene>
    <name evidence="12" type="primary">6036910</name>
    <name evidence="11" type="ORF">CpipJ_CPIJ005044</name>
</gene>
<feature type="domain" description="ZAD" evidence="10">
    <location>
        <begin position="21"/>
        <end position="113"/>
    </location>
</feature>
<dbReference type="SUPFAM" id="SSF57667">
    <property type="entry name" value="beta-beta-alpha zinc fingers"/>
    <property type="match status" value="3"/>
</dbReference>
<dbReference type="Pfam" id="PF00096">
    <property type="entry name" value="zf-C2H2"/>
    <property type="match status" value="3"/>
</dbReference>
<feature type="binding site" evidence="8">
    <location>
        <position position="86"/>
    </location>
    <ligand>
        <name>Zn(2+)</name>
        <dbReference type="ChEBI" id="CHEBI:29105"/>
    </ligand>
</feature>
<evidence type="ECO:0000256" key="4">
    <source>
        <dbReference type="ARBA" id="ARBA00022771"/>
    </source>
</evidence>
<feature type="binding site" evidence="8">
    <location>
        <position position="89"/>
    </location>
    <ligand>
        <name>Zn(2+)</name>
        <dbReference type="ChEBI" id="CHEBI:29105"/>
    </ligand>
</feature>
<dbReference type="OMA" id="AFQFIEM"/>
<dbReference type="FunCoup" id="B0WDV1">
    <property type="interactions" value="254"/>
</dbReference>
<dbReference type="InterPro" id="IPR050331">
    <property type="entry name" value="Zinc_finger"/>
</dbReference>
<feature type="domain" description="C2H2-type" evidence="9">
    <location>
        <begin position="286"/>
        <end position="313"/>
    </location>
</feature>
<evidence type="ECO:0000259" key="9">
    <source>
        <dbReference type="PROSITE" id="PS50157"/>
    </source>
</evidence>
<dbReference type="AlphaFoldDB" id="B0WDV1"/>
<reference evidence="12" key="2">
    <citation type="submission" date="2020-05" db="UniProtKB">
        <authorList>
            <consortium name="EnsemblMetazoa"/>
        </authorList>
    </citation>
    <scope>IDENTIFICATION</scope>
    <source>
        <strain evidence="12">JHB</strain>
    </source>
</reference>
<evidence type="ECO:0000256" key="7">
    <source>
        <dbReference type="PROSITE-ProRule" id="PRU00042"/>
    </source>
</evidence>
<dbReference type="SMART" id="SM00355">
    <property type="entry name" value="ZnF_C2H2"/>
    <property type="match status" value="6"/>
</dbReference>
<dbReference type="VEuPathDB" id="VectorBase:CPIJ005044"/>
<sequence length="383" mass="43465">MDEAGPRPPHTAASLGTKLPTVCRTCLASPSDETDPEFELYQIDEIFLEEDEVSNTHQVHSFVEVLSLFVNDGIGKKDDRLPTTICLACVEKARAAFQFIEMCRVSDSLLDECLSKLVAETKPVVKVDPREEEAVTFTEIVGEDEQMVEEYEEEEPSESVGGYTDQTTKEKFTLMYVEDKPTESNNPSKGDSVKRHECDICHKTFTQPQTLTRHKKIHSRDSEPGKPCEYCSRTFLRSDDLRRHIRTHTNERPYACDQCPRAYKQSFELKEHRDACHSEEGTRKMLDCNICGKQLSTRNGLYVHMKAHKGEKNHGCLYCGKRFVTSGELTSHLRHIHPKEVNVKLLGCGVGDCTRKFVTKAALRTHHVKKHAAEMSRVESGSE</sequence>